<evidence type="ECO:0000313" key="3">
    <source>
        <dbReference type="Proteomes" id="UP000472268"/>
    </source>
</evidence>
<dbReference type="OMA" id="SWWPTED"/>
<evidence type="ECO:0008006" key="4">
    <source>
        <dbReference type="Google" id="ProtNLM"/>
    </source>
</evidence>
<sequence length="420" mass="46294">MEAEAAGGASAGIYPVDILEDDPERHREATVGYYATLGEGRRSSVEVFSLPTGEQINLEASSVRFCTVYRDEPQHKILALVNPQDTETVVAVYIKESWWATEDVLRTSDPAREGLMKVQSFGERIVLFILNVVIFGRLERNLDDGDMFFLPHSVKEQAKILWQDGAAVGFYTTKKKGGTMTRLCRSPAGSWQLGASLGQCVALPLPAGSLCGDGTGACYLLPVFDTVFVRRTYRRRGLGTAMLRDFCETFREDEALGISWPISPAMFQVCRKFLLAHPEERGRLWEVEPPGAWGQRGSIWLKVQLQQSRLPDPHPGNSQKDVRSHGWTSPDDGPSQCGREGGKEERTPGEREQTEIGEECGGNEEAAGRLGKPAGPSRPGRKPRGPSWVQAWRGSPRGRMRGPAHNSQTRGPSGSQGTWV</sequence>
<reference evidence="2" key="3">
    <citation type="submission" date="2025-09" db="UniProtKB">
        <authorList>
            <consortium name="Ensembl"/>
        </authorList>
    </citation>
    <scope>IDENTIFICATION</scope>
</reference>
<feature type="region of interest" description="Disordered" evidence="1">
    <location>
        <begin position="309"/>
        <end position="420"/>
    </location>
</feature>
<organism evidence="2 3">
    <name type="scientific">Suricata suricatta</name>
    <name type="common">Meerkat</name>
    <dbReference type="NCBI Taxonomy" id="37032"/>
    <lineage>
        <taxon>Eukaryota</taxon>
        <taxon>Metazoa</taxon>
        <taxon>Chordata</taxon>
        <taxon>Craniata</taxon>
        <taxon>Vertebrata</taxon>
        <taxon>Euteleostomi</taxon>
        <taxon>Mammalia</taxon>
        <taxon>Eutheria</taxon>
        <taxon>Laurasiatheria</taxon>
        <taxon>Carnivora</taxon>
        <taxon>Feliformia</taxon>
        <taxon>Herpestidae</taxon>
        <taxon>Suricata</taxon>
    </lineage>
</organism>
<keyword evidence="3" id="KW-1185">Reference proteome</keyword>
<evidence type="ECO:0000256" key="1">
    <source>
        <dbReference type="SAM" id="MobiDB-lite"/>
    </source>
</evidence>
<reference evidence="2" key="2">
    <citation type="submission" date="2025-08" db="UniProtKB">
        <authorList>
            <consortium name="Ensembl"/>
        </authorList>
    </citation>
    <scope>IDENTIFICATION</scope>
</reference>
<proteinExistence type="predicted"/>
<dbReference type="Proteomes" id="UP000472268">
    <property type="component" value="Chromosome 9"/>
</dbReference>
<dbReference type="PANTHER" id="PTHR22442:SF4">
    <property type="entry name" value="PROTEIN FAM169BP"/>
    <property type="match status" value="1"/>
</dbReference>
<feature type="compositionally biased region" description="Basic and acidic residues" evidence="1">
    <location>
        <begin position="340"/>
        <end position="354"/>
    </location>
</feature>
<reference evidence="2 3" key="1">
    <citation type="submission" date="2019-05" db="EMBL/GenBank/DDBJ databases">
        <title>A Chromosome-scale Meerkat (S. suricatta) Genome Assembly.</title>
        <authorList>
            <person name="Dudchenko O."/>
            <person name="Lieberman Aiden E."/>
            <person name="Tung J."/>
            <person name="Barreiro L.B."/>
            <person name="Clutton-Brock T.H."/>
        </authorList>
    </citation>
    <scope>NUCLEOTIDE SEQUENCE [LARGE SCALE GENOMIC DNA]</scope>
</reference>
<dbReference type="AlphaFoldDB" id="A0A673T6V5"/>
<dbReference type="PANTHER" id="PTHR22442">
    <property type="match status" value="1"/>
</dbReference>
<gene>
    <name evidence="2" type="primary">FAM169B</name>
</gene>
<dbReference type="CDD" id="cd04301">
    <property type="entry name" value="NAT_SF"/>
    <property type="match status" value="1"/>
</dbReference>
<evidence type="ECO:0000313" key="2">
    <source>
        <dbReference type="Ensembl" id="ENSSSUP00005007643.1"/>
    </source>
</evidence>
<protein>
    <recommendedName>
        <fullName evidence="4">Family with sequence similarity 169 member B</fullName>
    </recommendedName>
</protein>
<dbReference type="InterPro" id="IPR029625">
    <property type="entry name" value="FAM169"/>
</dbReference>
<accession>A0A673T6V5</accession>
<name>A0A673T6V5_SURSU</name>
<dbReference type="Ensembl" id="ENSSSUT00005008826.1">
    <property type="protein sequence ID" value="ENSSSUP00005007643.1"/>
    <property type="gene ID" value="ENSSSUG00005004975.1"/>
</dbReference>
<feature type="compositionally biased region" description="Polar residues" evidence="1">
    <location>
        <begin position="405"/>
        <end position="420"/>
    </location>
</feature>